<dbReference type="EMBL" id="RBDX01000021">
    <property type="protein sequence ID" value="RKN06283.1"/>
    <property type="molecule type" value="Genomic_DNA"/>
</dbReference>
<dbReference type="PROSITE" id="PS50043">
    <property type="entry name" value="HTH_LUXR_2"/>
    <property type="match status" value="1"/>
</dbReference>
<dbReference type="InterPro" id="IPR036388">
    <property type="entry name" value="WH-like_DNA-bd_sf"/>
</dbReference>
<evidence type="ECO:0000313" key="4">
    <source>
        <dbReference type="Proteomes" id="UP000268652"/>
    </source>
</evidence>
<dbReference type="SMART" id="SM00421">
    <property type="entry name" value="HTH_LUXR"/>
    <property type="match status" value="1"/>
</dbReference>
<proteinExistence type="predicted"/>
<dbReference type="OrthoDB" id="4266042at2"/>
<dbReference type="GO" id="GO:0003677">
    <property type="term" value="F:DNA binding"/>
    <property type="evidence" value="ECO:0007669"/>
    <property type="project" value="InterPro"/>
</dbReference>
<protein>
    <submittedName>
        <fullName evidence="2">LuxR family transcriptional regulator</fullName>
    </submittedName>
</protein>
<dbReference type="AlphaFoldDB" id="A0A3A9W1H2"/>
<dbReference type="Proteomes" id="UP000275024">
    <property type="component" value="Unassembled WGS sequence"/>
</dbReference>
<evidence type="ECO:0000259" key="1">
    <source>
        <dbReference type="PROSITE" id="PS50043"/>
    </source>
</evidence>
<dbReference type="InterPro" id="IPR051797">
    <property type="entry name" value="TrmB-like"/>
</dbReference>
<accession>A0A3A9W1H2</accession>
<evidence type="ECO:0000313" key="2">
    <source>
        <dbReference type="EMBL" id="RKN06283.1"/>
    </source>
</evidence>
<dbReference type="SUPFAM" id="SSF46894">
    <property type="entry name" value="C-terminal effector domain of the bipartite response regulators"/>
    <property type="match status" value="1"/>
</dbReference>
<reference evidence="4 5" key="1">
    <citation type="submission" date="2018-09" db="EMBL/GenBank/DDBJ databases">
        <title>Streptomyces sp. nov. DS1-2, an endophytic actinomycete isolated from roots of Dendrobium scabrilingue.</title>
        <authorList>
            <person name="Kuncharoen N."/>
            <person name="Kudo T."/>
            <person name="Ohkuma M."/>
            <person name="Yuki M."/>
            <person name="Tanasupawat S."/>
        </authorList>
    </citation>
    <scope>NUCLEOTIDE SEQUENCE [LARGE SCALE GENOMIC DNA]</scope>
    <source>
        <strain evidence="2 5">AZ1-7</strain>
        <strain evidence="3 4">DS1-2</strain>
    </source>
</reference>
<organism evidence="2 5">
    <name type="scientific">Streptomyces radicis</name>
    <dbReference type="NCBI Taxonomy" id="1750517"/>
    <lineage>
        <taxon>Bacteria</taxon>
        <taxon>Bacillati</taxon>
        <taxon>Actinomycetota</taxon>
        <taxon>Actinomycetes</taxon>
        <taxon>Kitasatosporales</taxon>
        <taxon>Streptomycetaceae</taxon>
        <taxon>Streptomyces</taxon>
    </lineage>
</organism>
<evidence type="ECO:0000313" key="3">
    <source>
        <dbReference type="EMBL" id="RKN18613.1"/>
    </source>
</evidence>
<keyword evidence="4" id="KW-1185">Reference proteome</keyword>
<dbReference type="InterPro" id="IPR016032">
    <property type="entry name" value="Sig_transdc_resp-reg_C-effctor"/>
</dbReference>
<dbReference type="InterPro" id="IPR000792">
    <property type="entry name" value="Tscrpt_reg_LuxR_C"/>
</dbReference>
<dbReference type="PANTHER" id="PTHR34293:SF1">
    <property type="entry name" value="HTH-TYPE TRANSCRIPTIONAL REGULATOR TRMBL2"/>
    <property type="match status" value="1"/>
</dbReference>
<dbReference type="Gene3D" id="1.10.10.10">
    <property type="entry name" value="Winged helix-like DNA-binding domain superfamily/Winged helix DNA-binding domain"/>
    <property type="match status" value="1"/>
</dbReference>
<gene>
    <name evidence="3" type="ORF">D7318_21420</name>
    <name evidence="2" type="ORF">D7319_22560</name>
</gene>
<evidence type="ECO:0000313" key="5">
    <source>
        <dbReference type="Proteomes" id="UP000275024"/>
    </source>
</evidence>
<dbReference type="PANTHER" id="PTHR34293">
    <property type="entry name" value="HTH-TYPE TRANSCRIPTIONAL REGULATOR TRMBL2"/>
    <property type="match status" value="1"/>
</dbReference>
<dbReference type="GO" id="GO:0006355">
    <property type="term" value="P:regulation of DNA-templated transcription"/>
    <property type="evidence" value="ECO:0007669"/>
    <property type="project" value="InterPro"/>
</dbReference>
<sequence length="340" mass="37724">MQANEMAVLGMSRSEERIYRHFLRHPNSAAADLHLALDIEQEAAGRALDRLLRLRLLRPGDPPERLTPADPETAVARLTELRLRHLYEEVQRITRSHHIVAALRAETRGDSPAPGASDGDPATPTVEQLRGWSEISGRMDDLTFFAREEVASVEPRPDLASPQAAQLRALDLRVLRRGLRRRVVVPDSALDHPHARAHYAELASRGARIRVATQLTEHVVLYDRRAALMPQDPHDAGRGALLVRGGVLLASVAGLFERIWDQGEDIPVELRRPVDAEAPLSAGEMRVLSLMCTAGKDEAGARDLGVSVRTYRRYIADVMRRLGASTRAQAALLARERGWL</sequence>
<name>A0A3A9W1H2_9ACTN</name>
<comment type="caution">
    <text evidence="2">The sequence shown here is derived from an EMBL/GenBank/DDBJ whole genome shotgun (WGS) entry which is preliminary data.</text>
</comment>
<dbReference type="Proteomes" id="UP000268652">
    <property type="component" value="Unassembled WGS sequence"/>
</dbReference>
<feature type="domain" description="HTH luxR-type" evidence="1">
    <location>
        <begin position="273"/>
        <end position="338"/>
    </location>
</feature>
<dbReference type="EMBL" id="RBDY01000018">
    <property type="protein sequence ID" value="RKN18613.1"/>
    <property type="molecule type" value="Genomic_DNA"/>
</dbReference>